<dbReference type="AlphaFoldDB" id="A0A928KWH8"/>
<feature type="transmembrane region" description="Helical" evidence="1">
    <location>
        <begin position="43"/>
        <end position="66"/>
    </location>
</feature>
<keyword evidence="1" id="KW-1133">Transmembrane helix</keyword>
<comment type="caution">
    <text evidence="2">The sequence shown here is derived from an EMBL/GenBank/DDBJ whole genome shotgun (WGS) entry which is preliminary data.</text>
</comment>
<organism evidence="2 3">
    <name type="scientific">Faecalispora sporosphaeroides</name>
    <dbReference type="NCBI Taxonomy" id="1549"/>
    <lineage>
        <taxon>Bacteria</taxon>
        <taxon>Bacillati</taxon>
        <taxon>Bacillota</taxon>
        <taxon>Clostridia</taxon>
        <taxon>Eubacteriales</taxon>
        <taxon>Oscillospiraceae</taxon>
        <taxon>Faecalispora</taxon>
    </lineage>
</organism>
<feature type="transmembrane region" description="Helical" evidence="1">
    <location>
        <begin position="93"/>
        <end position="113"/>
    </location>
</feature>
<evidence type="ECO:0000313" key="2">
    <source>
        <dbReference type="EMBL" id="MBE6833421.1"/>
    </source>
</evidence>
<keyword evidence="1" id="KW-0472">Membrane</keyword>
<gene>
    <name evidence="2" type="ORF">E7512_07565</name>
</gene>
<accession>A0A928KWH8</accession>
<reference evidence="2" key="1">
    <citation type="submission" date="2019-04" db="EMBL/GenBank/DDBJ databases">
        <title>Evolution of Biomass-Degrading Anaerobic Consortia Revealed by Metagenomics.</title>
        <authorList>
            <person name="Peng X."/>
        </authorList>
    </citation>
    <scope>NUCLEOTIDE SEQUENCE</scope>
    <source>
        <strain evidence="2">SIG551</strain>
    </source>
</reference>
<evidence type="ECO:0000256" key="1">
    <source>
        <dbReference type="SAM" id="Phobius"/>
    </source>
</evidence>
<dbReference type="InterPro" id="IPR025699">
    <property type="entry name" value="ABC2_memb-like"/>
</dbReference>
<dbReference type="RefSeq" id="WP_326840345.1">
    <property type="nucleotide sequence ID" value="NZ_SVNY01000003.1"/>
</dbReference>
<feature type="transmembrane region" description="Helical" evidence="1">
    <location>
        <begin position="152"/>
        <end position="170"/>
    </location>
</feature>
<feature type="transmembrane region" description="Helical" evidence="1">
    <location>
        <begin position="12"/>
        <end position="31"/>
    </location>
</feature>
<keyword evidence="1" id="KW-0812">Transmembrane</keyword>
<protein>
    <submittedName>
        <fullName evidence="2">ABC-2 transporter permease</fullName>
    </submittedName>
</protein>
<dbReference type="Proteomes" id="UP000754750">
    <property type="component" value="Unassembled WGS sequence"/>
</dbReference>
<dbReference type="EMBL" id="SVNY01000003">
    <property type="protein sequence ID" value="MBE6833421.1"/>
    <property type="molecule type" value="Genomic_DNA"/>
</dbReference>
<sequence length="216" mass="24439">MKGLLYKEYLHLRNFHFFLAILFLFVLYLIGEWYIPTPSENSWSLAGEFICCITNWTALIATYFSFQVDEKEKWNLCALSLPVSKNLLVKSRYLSLSFILFAGNFLGVLLSVLSPGSQLDALLQYYCWDLGFTLVLLSAFLPAAYRMGASDSIWVLILVYILASVVMVVAEKHRFLSWAGSLLFGATPVLFLVFALALFLGSYFLSCKLIETSDVI</sequence>
<name>A0A928KWH8_9FIRM</name>
<evidence type="ECO:0000313" key="3">
    <source>
        <dbReference type="Proteomes" id="UP000754750"/>
    </source>
</evidence>
<proteinExistence type="predicted"/>
<feature type="transmembrane region" description="Helical" evidence="1">
    <location>
        <begin position="125"/>
        <end position="145"/>
    </location>
</feature>
<dbReference type="Pfam" id="PF13346">
    <property type="entry name" value="ABC2_membrane_5"/>
    <property type="match status" value="1"/>
</dbReference>
<feature type="transmembrane region" description="Helical" evidence="1">
    <location>
        <begin position="182"/>
        <end position="205"/>
    </location>
</feature>